<evidence type="ECO:0000256" key="2">
    <source>
        <dbReference type="ARBA" id="ARBA00022692"/>
    </source>
</evidence>
<evidence type="ECO:0000313" key="6">
    <source>
        <dbReference type="Proteomes" id="UP000000311"/>
    </source>
</evidence>
<dbReference type="Gene3D" id="3.40.50.12190">
    <property type="match status" value="1"/>
</dbReference>
<gene>
    <name evidence="5" type="ORF">EAG_15682</name>
</gene>
<accession>E2AIW8</accession>
<keyword evidence="3" id="KW-1133">Transmembrane helix</keyword>
<protein>
    <submittedName>
        <fullName evidence="5">Uncharacterized protein</fullName>
    </submittedName>
</protein>
<keyword evidence="2" id="KW-0812">Transmembrane</keyword>
<proteinExistence type="predicted"/>
<dbReference type="AlphaFoldDB" id="E2AIW8"/>
<evidence type="ECO:0000256" key="4">
    <source>
        <dbReference type="ARBA" id="ARBA00023136"/>
    </source>
</evidence>
<reference evidence="5 6" key="1">
    <citation type="journal article" date="2010" name="Science">
        <title>Genomic comparison of the ants Camponotus floridanus and Harpegnathos saltator.</title>
        <authorList>
            <person name="Bonasio R."/>
            <person name="Zhang G."/>
            <person name="Ye C."/>
            <person name="Mutti N.S."/>
            <person name="Fang X."/>
            <person name="Qin N."/>
            <person name="Donahue G."/>
            <person name="Yang P."/>
            <person name="Li Q."/>
            <person name="Li C."/>
            <person name="Zhang P."/>
            <person name="Huang Z."/>
            <person name="Berger S.L."/>
            <person name="Reinberg D."/>
            <person name="Wang J."/>
            <person name="Liebig J."/>
        </authorList>
    </citation>
    <scope>NUCLEOTIDE SEQUENCE [LARGE SCALE GENOMIC DNA]</scope>
    <source>
        <strain evidence="6">C129</strain>
    </source>
</reference>
<dbReference type="EMBL" id="GL439905">
    <property type="protein sequence ID" value="EFN66647.1"/>
    <property type="molecule type" value="Genomic_DNA"/>
</dbReference>
<comment type="subcellular location">
    <subcellularLocation>
        <location evidence="1">Membrane</location>
    </subcellularLocation>
</comment>
<dbReference type="InterPro" id="IPR038599">
    <property type="entry name" value="LAP1C-like_C_sf"/>
</dbReference>
<evidence type="ECO:0000313" key="5">
    <source>
        <dbReference type="EMBL" id="EFN66647.1"/>
    </source>
</evidence>
<dbReference type="GO" id="GO:0016020">
    <property type="term" value="C:membrane"/>
    <property type="evidence" value="ECO:0007669"/>
    <property type="project" value="UniProtKB-SubCell"/>
</dbReference>
<keyword evidence="6" id="KW-1185">Reference proteome</keyword>
<dbReference type="Proteomes" id="UP000000311">
    <property type="component" value="Unassembled WGS sequence"/>
</dbReference>
<dbReference type="InParanoid" id="E2AIW8"/>
<dbReference type="OrthoDB" id="6258998at2759"/>
<keyword evidence="4" id="KW-0472">Membrane</keyword>
<sequence length="145" mass="16335">MNCLATALADVSSIVLGINDPLHLNPENFGNDAGEIIEKLKQYSEVKKIVRISNILNINAEAIQALHNLCDKENPLIKEVLYIFTMQTNNNQSSQQKLKFVEDQFYHKLSKNIDRDTLGALVTRITDAAIISVQPEPHLRYCNLS</sequence>
<evidence type="ECO:0000256" key="1">
    <source>
        <dbReference type="ARBA" id="ARBA00004370"/>
    </source>
</evidence>
<dbReference type="STRING" id="104421.E2AIW8"/>
<dbReference type="OMA" id="IREVIYI"/>
<organism evidence="6">
    <name type="scientific">Camponotus floridanus</name>
    <name type="common">Florida carpenter ant</name>
    <dbReference type="NCBI Taxonomy" id="104421"/>
    <lineage>
        <taxon>Eukaryota</taxon>
        <taxon>Metazoa</taxon>
        <taxon>Ecdysozoa</taxon>
        <taxon>Arthropoda</taxon>
        <taxon>Hexapoda</taxon>
        <taxon>Insecta</taxon>
        <taxon>Pterygota</taxon>
        <taxon>Neoptera</taxon>
        <taxon>Endopterygota</taxon>
        <taxon>Hymenoptera</taxon>
        <taxon>Apocrita</taxon>
        <taxon>Aculeata</taxon>
        <taxon>Formicoidea</taxon>
        <taxon>Formicidae</taxon>
        <taxon>Formicinae</taxon>
        <taxon>Camponotus</taxon>
    </lineage>
</organism>
<name>E2AIW8_CAMFO</name>
<evidence type="ECO:0000256" key="3">
    <source>
        <dbReference type="ARBA" id="ARBA00022989"/>
    </source>
</evidence>